<feature type="binding site" evidence="10">
    <location>
        <position position="13"/>
    </location>
    <ligand>
        <name>Mg(2+)</name>
        <dbReference type="ChEBI" id="CHEBI:18420"/>
        <label>2</label>
    </ligand>
</feature>
<dbReference type="InterPro" id="IPR036397">
    <property type="entry name" value="RNaseH_sf"/>
</dbReference>
<dbReference type="HAMAP" id="MF_00042">
    <property type="entry name" value="RNase_H"/>
    <property type="match status" value="1"/>
</dbReference>
<keyword evidence="9 10" id="KW-0460">Magnesium</keyword>
<dbReference type="EC" id="3.1.26.4" evidence="4 10"/>
<feature type="region of interest" description="Disordered" evidence="11">
    <location>
        <begin position="156"/>
        <end position="186"/>
    </location>
</feature>
<dbReference type="Gene3D" id="3.30.420.10">
    <property type="entry name" value="Ribonuclease H-like superfamily/Ribonuclease H"/>
    <property type="match status" value="1"/>
</dbReference>
<gene>
    <name evidence="10" type="primary">rnhA</name>
    <name evidence="13" type="ORF">JOF56_004952</name>
</gene>
<proteinExistence type="inferred from homology"/>
<evidence type="ECO:0000256" key="6">
    <source>
        <dbReference type="ARBA" id="ARBA00022723"/>
    </source>
</evidence>
<dbReference type="CDD" id="cd09278">
    <property type="entry name" value="RNase_HI_prokaryote_like"/>
    <property type="match status" value="1"/>
</dbReference>
<dbReference type="GO" id="GO:0004523">
    <property type="term" value="F:RNA-DNA hybrid ribonuclease activity"/>
    <property type="evidence" value="ECO:0007669"/>
    <property type="project" value="UniProtKB-EC"/>
</dbReference>
<comment type="catalytic activity">
    <reaction evidence="1 10">
        <text>Endonucleolytic cleavage to 5'-phosphomonoester.</text>
        <dbReference type="EC" id="3.1.26.4"/>
    </reaction>
</comment>
<comment type="similarity">
    <text evidence="2 10">Belongs to the RNase H family.</text>
</comment>
<evidence type="ECO:0000313" key="14">
    <source>
        <dbReference type="Proteomes" id="UP001519332"/>
    </source>
</evidence>
<dbReference type="InterPro" id="IPR002156">
    <property type="entry name" value="RNaseH_domain"/>
</dbReference>
<evidence type="ECO:0000256" key="2">
    <source>
        <dbReference type="ARBA" id="ARBA00005300"/>
    </source>
</evidence>
<keyword evidence="7 10" id="KW-0255">Endonuclease</keyword>
<protein>
    <recommendedName>
        <fullName evidence="4 10">Ribonuclease H</fullName>
        <shortName evidence="10">RNase H</shortName>
        <ecNumber evidence="4 10">3.1.26.4</ecNumber>
    </recommendedName>
</protein>
<comment type="subunit">
    <text evidence="3 10">Monomer.</text>
</comment>
<name>A0ABS4TJH1_9PSEU</name>
<feature type="compositionally biased region" description="Basic and acidic residues" evidence="11">
    <location>
        <begin position="161"/>
        <end position="177"/>
    </location>
</feature>
<feature type="domain" description="RNase H type-1" evidence="12">
    <location>
        <begin position="4"/>
        <end position="146"/>
    </location>
</feature>
<evidence type="ECO:0000256" key="11">
    <source>
        <dbReference type="SAM" id="MobiDB-lite"/>
    </source>
</evidence>
<dbReference type="InterPro" id="IPR022892">
    <property type="entry name" value="RNaseHI"/>
</dbReference>
<feature type="binding site" evidence="10">
    <location>
        <position position="138"/>
    </location>
    <ligand>
        <name>Mg(2+)</name>
        <dbReference type="ChEBI" id="CHEBI:18420"/>
        <label>2</label>
    </ligand>
</feature>
<accession>A0ABS4TJH1</accession>
<sequence length="186" mass="20977">MDFDDQVVEIYTDGACSGNPGPGGWGVLLRYGRREIELFGGEKGITTNNRMELTAPIRALESLPRPSVVRIFTDSTYVQTGITAWLPRWKRNGWLTAAKQPVKNTDLWLRLEQAAARHKVQWLWIKGHAGHPGNERADRLATRGLAEVAGVQPIRLPRPRAAPERRRGVNHLADHRGRQNAHPRLF</sequence>
<dbReference type="Pfam" id="PF00075">
    <property type="entry name" value="RNase_H"/>
    <property type="match status" value="1"/>
</dbReference>
<dbReference type="PANTHER" id="PTHR10642">
    <property type="entry name" value="RIBONUCLEASE H1"/>
    <property type="match status" value="1"/>
</dbReference>
<feature type="binding site" evidence="10">
    <location>
        <position position="52"/>
    </location>
    <ligand>
        <name>Mg(2+)</name>
        <dbReference type="ChEBI" id="CHEBI:18420"/>
        <label>1</label>
    </ligand>
</feature>
<keyword evidence="10" id="KW-0963">Cytoplasm</keyword>
<dbReference type="SUPFAM" id="SSF53098">
    <property type="entry name" value="Ribonuclease H-like"/>
    <property type="match status" value="1"/>
</dbReference>
<dbReference type="NCBIfam" id="NF001236">
    <property type="entry name" value="PRK00203.1"/>
    <property type="match status" value="1"/>
</dbReference>
<dbReference type="PANTHER" id="PTHR10642:SF26">
    <property type="entry name" value="RIBONUCLEASE H1"/>
    <property type="match status" value="1"/>
</dbReference>
<dbReference type="InterPro" id="IPR050092">
    <property type="entry name" value="RNase_H"/>
</dbReference>
<organism evidence="13 14">
    <name type="scientific">Kibdelosporangium banguiense</name>
    <dbReference type="NCBI Taxonomy" id="1365924"/>
    <lineage>
        <taxon>Bacteria</taxon>
        <taxon>Bacillati</taxon>
        <taxon>Actinomycetota</taxon>
        <taxon>Actinomycetes</taxon>
        <taxon>Pseudonocardiales</taxon>
        <taxon>Pseudonocardiaceae</taxon>
        <taxon>Kibdelosporangium</taxon>
    </lineage>
</organism>
<evidence type="ECO:0000313" key="13">
    <source>
        <dbReference type="EMBL" id="MBP2324567.1"/>
    </source>
</evidence>
<feature type="binding site" evidence="10">
    <location>
        <position position="13"/>
    </location>
    <ligand>
        <name>Mg(2+)</name>
        <dbReference type="ChEBI" id="CHEBI:18420"/>
        <label>1</label>
    </ligand>
</feature>
<dbReference type="EMBL" id="JAGINW010000001">
    <property type="protein sequence ID" value="MBP2324567.1"/>
    <property type="molecule type" value="Genomic_DNA"/>
</dbReference>
<dbReference type="Proteomes" id="UP001519332">
    <property type="component" value="Unassembled WGS sequence"/>
</dbReference>
<comment type="subcellular location">
    <subcellularLocation>
        <location evidence="10">Cytoplasm</location>
    </subcellularLocation>
</comment>
<reference evidence="13 14" key="1">
    <citation type="submission" date="2021-03" db="EMBL/GenBank/DDBJ databases">
        <title>Sequencing the genomes of 1000 actinobacteria strains.</title>
        <authorList>
            <person name="Klenk H.-P."/>
        </authorList>
    </citation>
    <scope>NUCLEOTIDE SEQUENCE [LARGE SCALE GENOMIC DNA]</scope>
    <source>
        <strain evidence="13 14">DSM 46670</strain>
    </source>
</reference>
<evidence type="ECO:0000256" key="8">
    <source>
        <dbReference type="ARBA" id="ARBA00022801"/>
    </source>
</evidence>
<dbReference type="RefSeq" id="WP_209641892.1">
    <property type="nucleotide sequence ID" value="NZ_JAGINW010000001.1"/>
</dbReference>
<evidence type="ECO:0000256" key="9">
    <source>
        <dbReference type="ARBA" id="ARBA00022842"/>
    </source>
</evidence>
<evidence type="ECO:0000256" key="4">
    <source>
        <dbReference type="ARBA" id="ARBA00012180"/>
    </source>
</evidence>
<dbReference type="PROSITE" id="PS50879">
    <property type="entry name" value="RNASE_H_1"/>
    <property type="match status" value="1"/>
</dbReference>
<feature type="binding site" evidence="10">
    <location>
        <position position="74"/>
    </location>
    <ligand>
        <name>Mg(2+)</name>
        <dbReference type="ChEBI" id="CHEBI:18420"/>
        <label>1</label>
    </ligand>
</feature>
<keyword evidence="14" id="KW-1185">Reference proteome</keyword>
<evidence type="ECO:0000256" key="3">
    <source>
        <dbReference type="ARBA" id="ARBA00011245"/>
    </source>
</evidence>
<comment type="caution">
    <text evidence="13">The sequence shown here is derived from an EMBL/GenBank/DDBJ whole genome shotgun (WGS) entry which is preliminary data.</text>
</comment>
<evidence type="ECO:0000256" key="10">
    <source>
        <dbReference type="HAMAP-Rule" id="MF_00042"/>
    </source>
</evidence>
<evidence type="ECO:0000259" key="12">
    <source>
        <dbReference type="PROSITE" id="PS50879"/>
    </source>
</evidence>
<keyword evidence="5 10" id="KW-0540">Nuclease</keyword>
<comment type="function">
    <text evidence="10">Endonuclease that specifically degrades the RNA of RNA-DNA hybrids.</text>
</comment>
<evidence type="ECO:0000256" key="5">
    <source>
        <dbReference type="ARBA" id="ARBA00022722"/>
    </source>
</evidence>
<dbReference type="InterPro" id="IPR012337">
    <property type="entry name" value="RNaseH-like_sf"/>
</dbReference>
<evidence type="ECO:0000256" key="1">
    <source>
        <dbReference type="ARBA" id="ARBA00000077"/>
    </source>
</evidence>
<comment type="cofactor">
    <cofactor evidence="10">
        <name>Mg(2+)</name>
        <dbReference type="ChEBI" id="CHEBI:18420"/>
    </cofactor>
    <text evidence="10">Binds 1 Mg(2+) ion per subunit. May bind a second metal ion at a regulatory site, or after substrate binding.</text>
</comment>
<evidence type="ECO:0000256" key="7">
    <source>
        <dbReference type="ARBA" id="ARBA00022759"/>
    </source>
</evidence>
<keyword evidence="8 10" id="KW-0378">Hydrolase</keyword>
<keyword evidence="6 10" id="KW-0479">Metal-binding</keyword>